<accession>A0A1H6VMB9</accession>
<protein>
    <recommendedName>
        <fullName evidence="3">Outer membrane protein beta-barrel domain-containing protein</fullName>
    </recommendedName>
</protein>
<dbReference type="RefSeq" id="WP_090336242.1">
    <property type="nucleotide sequence ID" value="NZ_FNXY01000004.1"/>
</dbReference>
<dbReference type="EMBL" id="FNXY01000004">
    <property type="protein sequence ID" value="SEJ01860.1"/>
    <property type="molecule type" value="Genomic_DNA"/>
</dbReference>
<name>A0A1H6VMB9_9BACT</name>
<sequence>MNLHYTILLKIVLLTSISTTDLLGQDTKTWDFGLLGRYGKDYYKITYNAPYDSYKFSSDNSFGIGLFAEKKFAPISLIANFEYGRANNTQDLCECSRTADVWITDTRYHNIFGSMRARKYITDQWKIQPLVEIGIQADWFLGFSEKRNGTKSKYHPGAYAYDRFVPSGIGAIGIKYRSFALSAEYQRNLTKDFSSDKASAMGNHYIIRQGYSIKLAYSFLRI</sequence>
<keyword evidence="2" id="KW-1185">Reference proteome</keyword>
<proteinExistence type="predicted"/>
<evidence type="ECO:0000313" key="2">
    <source>
        <dbReference type="Proteomes" id="UP000199532"/>
    </source>
</evidence>
<organism evidence="1 2">
    <name type="scientific">Dyadobacter koreensis</name>
    <dbReference type="NCBI Taxonomy" id="408657"/>
    <lineage>
        <taxon>Bacteria</taxon>
        <taxon>Pseudomonadati</taxon>
        <taxon>Bacteroidota</taxon>
        <taxon>Cytophagia</taxon>
        <taxon>Cytophagales</taxon>
        <taxon>Spirosomataceae</taxon>
        <taxon>Dyadobacter</taxon>
    </lineage>
</organism>
<dbReference type="AlphaFoldDB" id="A0A1H6VMB9"/>
<reference evidence="1 2" key="1">
    <citation type="submission" date="2016-10" db="EMBL/GenBank/DDBJ databases">
        <authorList>
            <person name="de Groot N.N."/>
        </authorList>
    </citation>
    <scope>NUCLEOTIDE SEQUENCE [LARGE SCALE GENOMIC DNA]</scope>
    <source>
        <strain evidence="1 2">DSM 19938</strain>
    </source>
</reference>
<gene>
    <name evidence="1" type="ORF">SAMN04487995_3056</name>
</gene>
<dbReference type="OrthoDB" id="943617at2"/>
<evidence type="ECO:0000313" key="1">
    <source>
        <dbReference type="EMBL" id="SEJ01860.1"/>
    </source>
</evidence>
<evidence type="ECO:0008006" key="3">
    <source>
        <dbReference type="Google" id="ProtNLM"/>
    </source>
</evidence>
<dbReference type="Proteomes" id="UP000199532">
    <property type="component" value="Unassembled WGS sequence"/>
</dbReference>